<dbReference type="AlphaFoldDB" id="A0A8J6XUG0"/>
<accession>A0A8J6XUG0</accession>
<dbReference type="EMBL" id="JACXWD010000042">
    <property type="protein sequence ID" value="MBD3868752.1"/>
    <property type="molecule type" value="Genomic_DNA"/>
</dbReference>
<dbReference type="InterPro" id="IPR039424">
    <property type="entry name" value="SBP_5"/>
</dbReference>
<dbReference type="Pfam" id="PF00496">
    <property type="entry name" value="SBP_bac_5"/>
    <property type="match status" value="1"/>
</dbReference>
<dbReference type="Gene3D" id="3.10.105.10">
    <property type="entry name" value="Dipeptide-binding Protein, Domain 3"/>
    <property type="match status" value="1"/>
</dbReference>
<dbReference type="SUPFAM" id="SSF53850">
    <property type="entry name" value="Periplasmic binding protein-like II"/>
    <property type="match status" value="1"/>
</dbReference>
<name>A0A8J6XUG0_9BACT</name>
<sequence>MKIRLLSSLALLMAALVLMVACGSPTPAPSAEIRAVLPTDPLTLSPVGKNDRNSELIGMQITDSLVQYDHELRIVPRLATSWELSSDGRTVTFHLRDGVRWHDGEPFSSEDVLLTISKAREPATEARSYMSQFERLVALTAPDRLTVVAEYEKPNPDFLESWTIPILPAHLIAPEEDLLTSEFAAHPIGCGPFRFVSYSPGQSVVLEANDDYWDGRPGLDRIEFRIIPDERTSYQALLTGEVDLLSVSPPIWRESRTSESAAHLDRFTFSRLNVWYLAWNQDPAGPFTDPETRKAMMLALDRNTFIDTVLYGLARPGTTTYHPDTHWADPSLSPRPYDPDRAAALLAEAGWADSNGDGILDRNGRPFRFTLLYPRGSQEIAPRMAAWMQQSWSDLGIVMEIESLEWRAFLERRNAGNFHAVMATLSFSSPSPDQFELYHSTARGGVGFNFFGLNDPEVDRLLEQGREQFDPEKRLATYHRLQQRLYELEPLGCVFHFASPVLHKPDLTGLEPSPLDLWRHWPGPRSWRRAGDGD</sequence>
<dbReference type="InterPro" id="IPR000914">
    <property type="entry name" value="SBP_5_dom"/>
</dbReference>
<comment type="similarity">
    <text evidence="1">Belongs to the bacterial solute-binding protein 5 family.</text>
</comment>
<comment type="caution">
    <text evidence="6">The sequence shown here is derived from an EMBL/GenBank/DDBJ whole genome shotgun (WGS) entry which is preliminary data.</text>
</comment>
<dbReference type="PIRSF" id="PIRSF002741">
    <property type="entry name" value="MppA"/>
    <property type="match status" value="1"/>
</dbReference>
<evidence type="ECO:0000256" key="3">
    <source>
        <dbReference type="ARBA" id="ARBA00022729"/>
    </source>
</evidence>
<evidence type="ECO:0000259" key="5">
    <source>
        <dbReference type="Pfam" id="PF00496"/>
    </source>
</evidence>
<proteinExistence type="inferred from homology"/>
<evidence type="ECO:0000313" key="6">
    <source>
        <dbReference type="EMBL" id="MBD3868752.1"/>
    </source>
</evidence>
<dbReference type="GO" id="GO:1904680">
    <property type="term" value="F:peptide transmembrane transporter activity"/>
    <property type="evidence" value="ECO:0007669"/>
    <property type="project" value="TreeGrafter"/>
</dbReference>
<keyword evidence="2" id="KW-0813">Transport</keyword>
<reference evidence="6 7" key="1">
    <citation type="submission" date="2020-08" db="EMBL/GenBank/DDBJ databases">
        <title>Acidobacteriota in marine sediments use diverse sulfur dissimilation pathways.</title>
        <authorList>
            <person name="Wasmund K."/>
        </authorList>
    </citation>
    <scope>NUCLEOTIDE SEQUENCE [LARGE SCALE GENOMIC DNA]</scope>
    <source>
        <strain evidence="6">MAG AM4</strain>
    </source>
</reference>
<dbReference type="PROSITE" id="PS51257">
    <property type="entry name" value="PROKAR_LIPOPROTEIN"/>
    <property type="match status" value="1"/>
</dbReference>
<feature type="chain" id="PRO_5035255808" description="Solute-binding protein family 5 domain-containing protein" evidence="4">
    <location>
        <begin position="31"/>
        <end position="534"/>
    </location>
</feature>
<dbReference type="GO" id="GO:0015833">
    <property type="term" value="P:peptide transport"/>
    <property type="evidence" value="ECO:0007669"/>
    <property type="project" value="TreeGrafter"/>
</dbReference>
<evidence type="ECO:0000256" key="1">
    <source>
        <dbReference type="ARBA" id="ARBA00005695"/>
    </source>
</evidence>
<organism evidence="6 7">
    <name type="scientific">Candidatus Polarisedimenticola svalbardensis</name>
    <dbReference type="NCBI Taxonomy" id="2886004"/>
    <lineage>
        <taxon>Bacteria</taxon>
        <taxon>Pseudomonadati</taxon>
        <taxon>Acidobacteriota</taxon>
        <taxon>Candidatus Polarisedimenticolia</taxon>
        <taxon>Candidatus Polarisedimenticolales</taxon>
        <taxon>Candidatus Polarisedimenticolaceae</taxon>
        <taxon>Candidatus Polarisedimenticola</taxon>
    </lineage>
</organism>
<dbReference type="PANTHER" id="PTHR30290">
    <property type="entry name" value="PERIPLASMIC BINDING COMPONENT OF ABC TRANSPORTER"/>
    <property type="match status" value="1"/>
</dbReference>
<evidence type="ECO:0000256" key="2">
    <source>
        <dbReference type="ARBA" id="ARBA00022448"/>
    </source>
</evidence>
<dbReference type="Proteomes" id="UP000648239">
    <property type="component" value="Unassembled WGS sequence"/>
</dbReference>
<feature type="domain" description="Solute-binding protein family 5" evidence="5">
    <location>
        <begin position="74"/>
        <end position="435"/>
    </location>
</feature>
<dbReference type="GO" id="GO:0030288">
    <property type="term" value="C:outer membrane-bounded periplasmic space"/>
    <property type="evidence" value="ECO:0007669"/>
    <property type="project" value="UniProtKB-ARBA"/>
</dbReference>
<keyword evidence="3 4" id="KW-0732">Signal</keyword>
<evidence type="ECO:0000313" key="7">
    <source>
        <dbReference type="Proteomes" id="UP000648239"/>
    </source>
</evidence>
<feature type="signal peptide" evidence="4">
    <location>
        <begin position="1"/>
        <end position="30"/>
    </location>
</feature>
<dbReference type="Gene3D" id="3.40.190.10">
    <property type="entry name" value="Periplasmic binding protein-like II"/>
    <property type="match status" value="1"/>
</dbReference>
<dbReference type="InterPro" id="IPR030678">
    <property type="entry name" value="Peptide/Ni-bd"/>
</dbReference>
<dbReference type="GO" id="GO:0043190">
    <property type="term" value="C:ATP-binding cassette (ABC) transporter complex"/>
    <property type="evidence" value="ECO:0007669"/>
    <property type="project" value="InterPro"/>
</dbReference>
<gene>
    <name evidence="6" type="ORF">IFK94_11560</name>
</gene>
<protein>
    <recommendedName>
        <fullName evidence="5">Solute-binding protein family 5 domain-containing protein</fullName>
    </recommendedName>
</protein>
<dbReference type="Gene3D" id="3.90.76.10">
    <property type="entry name" value="Dipeptide-binding Protein, Domain 1"/>
    <property type="match status" value="1"/>
</dbReference>
<evidence type="ECO:0000256" key="4">
    <source>
        <dbReference type="SAM" id="SignalP"/>
    </source>
</evidence>
<dbReference type="PANTHER" id="PTHR30290:SF9">
    <property type="entry name" value="OLIGOPEPTIDE-BINDING PROTEIN APPA"/>
    <property type="match status" value="1"/>
</dbReference>